<feature type="transmembrane region" description="Helical" evidence="2">
    <location>
        <begin position="217"/>
        <end position="241"/>
    </location>
</feature>
<comment type="caution">
    <text evidence="4">The sequence shown here is derived from an EMBL/GenBank/DDBJ whole genome shotgun (WGS) entry which is preliminary data.</text>
</comment>
<keyword evidence="2" id="KW-1133">Transmembrane helix</keyword>
<proteinExistence type="predicted"/>
<accession>A0AAD5V7E1</accession>
<evidence type="ECO:0000259" key="3">
    <source>
        <dbReference type="Pfam" id="PF20153"/>
    </source>
</evidence>
<dbReference type="InterPro" id="IPR045338">
    <property type="entry name" value="DUF6535"/>
</dbReference>
<feature type="transmembrane region" description="Helical" evidence="2">
    <location>
        <begin position="60"/>
        <end position="82"/>
    </location>
</feature>
<evidence type="ECO:0000313" key="5">
    <source>
        <dbReference type="Proteomes" id="UP001212997"/>
    </source>
</evidence>
<keyword evidence="5" id="KW-1185">Reference proteome</keyword>
<keyword evidence="2" id="KW-0812">Transmembrane</keyword>
<gene>
    <name evidence="4" type="ORF">NLI96_g4185</name>
</gene>
<feature type="domain" description="DUF6535" evidence="3">
    <location>
        <begin position="35"/>
        <end position="212"/>
    </location>
</feature>
<feature type="transmembrane region" description="Helical" evidence="2">
    <location>
        <begin position="94"/>
        <end position="117"/>
    </location>
</feature>
<evidence type="ECO:0000256" key="1">
    <source>
        <dbReference type="SAM" id="MobiDB-lite"/>
    </source>
</evidence>
<feature type="transmembrane region" description="Helical" evidence="2">
    <location>
        <begin position="123"/>
        <end position="148"/>
    </location>
</feature>
<evidence type="ECO:0000256" key="2">
    <source>
        <dbReference type="SAM" id="Phobius"/>
    </source>
</evidence>
<reference evidence="4" key="1">
    <citation type="submission" date="2022-07" db="EMBL/GenBank/DDBJ databases">
        <title>Genome Sequence of Physisporinus lineatus.</title>
        <authorList>
            <person name="Buettner E."/>
        </authorList>
    </citation>
    <scope>NUCLEOTIDE SEQUENCE</scope>
    <source>
        <strain evidence="4">VT162</strain>
    </source>
</reference>
<dbReference type="Pfam" id="PF20153">
    <property type="entry name" value="DUF6535"/>
    <property type="match status" value="1"/>
</dbReference>
<protein>
    <recommendedName>
        <fullName evidence="3">DUF6535 domain-containing protein</fullName>
    </recommendedName>
</protein>
<organism evidence="4 5">
    <name type="scientific">Meripilus lineatus</name>
    <dbReference type="NCBI Taxonomy" id="2056292"/>
    <lineage>
        <taxon>Eukaryota</taxon>
        <taxon>Fungi</taxon>
        <taxon>Dikarya</taxon>
        <taxon>Basidiomycota</taxon>
        <taxon>Agaricomycotina</taxon>
        <taxon>Agaricomycetes</taxon>
        <taxon>Polyporales</taxon>
        <taxon>Meripilaceae</taxon>
        <taxon>Meripilus</taxon>
    </lineage>
</organism>
<name>A0AAD5V7E1_9APHY</name>
<feature type="transmembrane region" description="Helical" evidence="2">
    <location>
        <begin position="262"/>
        <end position="280"/>
    </location>
</feature>
<dbReference type="EMBL" id="JANAWD010000118">
    <property type="protein sequence ID" value="KAJ3486524.1"/>
    <property type="molecule type" value="Genomic_DNA"/>
</dbReference>
<evidence type="ECO:0000313" key="4">
    <source>
        <dbReference type="EMBL" id="KAJ3486524.1"/>
    </source>
</evidence>
<dbReference type="AlphaFoldDB" id="A0AAD5V7E1"/>
<dbReference type="Proteomes" id="UP001212997">
    <property type="component" value="Unassembled WGS sequence"/>
</dbReference>
<feature type="region of interest" description="Disordered" evidence="1">
    <location>
        <begin position="1"/>
        <end position="27"/>
    </location>
</feature>
<feature type="transmembrane region" description="Helical" evidence="2">
    <location>
        <begin position="191"/>
        <end position="211"/>
    </location>
</feature>
<keyword evidence="2" id="KW-0472">Membrane</keyword>
<sequence length="949" mass="107778">MSLTPFTPEGEDREEGPSLAKTPDGEAEDKKDTFWVVYNSKAEEYSQRVFQGFSSDLDTLLIFAGLFSAVTTAFIAVALDLLRPEPNDETNALLRVLISYAANATVAQGITTIPASLPFTPTLHAVLANTFFIASLSCSILAAFGAVLGKQWIWYANQPITGLSTKGHAIERQNRLTAGEKWHLRGVLETLPVILQFSLFMFWVALVFYLWNQSHIVAYTAIGFAVSGAACYIYFLVAAMTDPYCPFHTPFSRRLAKIRSRRGYIARTASIVLSVVVSVVRNTIRMIRLLGSTFRSAYNAATSRKFQRYLQECATDWENLMQDIRNFIRNPRWVPAFEPVEDDFDTPQLQVSTSRNERAESECVRWLFVQVEDQEGVLLEAARKLPDIRSIDSVRWLMKRSLVFKRLLTQFRKGIKHFTGTSDTITLAEEEIDFKTHVTTYATALTHMLLTYPQTPFHPRVLNDLLQEFRKLNDSESPTKEMVLLEHILVVMSSGEYEYGLAQADFERIKNANWDSPPSLATRNGHIPVLPFIYLVFALDRSVYLSGEEDLRMSFALACSRELPRGELSACWHGSSPACRSLAVVDQLVYGQHIHRKIKPIWYEIQEARDSVDLLGENPSLEGLILYIRLLDTAVTLLGANEWKLGPNIQEEVAEGFSHLIMLMVNAEISPGAQFRTEGLNACCRILSGTHSHHILGRMSQRLWPVLVFKSVYETSTETVDELFDPFIHLIQHVPNPGQSRIVLLRFPNFLPKLFENYEPGLRRRAILDARWLLSSSWPPKLLATPVLQQLAQSIARCACYGNKYDPHLYAIFNDIAHISPNAFLDVFLEYLYTQVSDPVLLERRFGEGAYRRAFYAAFVAWGPLVKRIESELSESATIEEDFECLRSWTSGIALYDVKTLLSNHLNRDLLLQPTVSHGLSCYVQYLQQKQIPNVDHLVEAYRLLQLDE</sequence>